<accession>A0A1S4AJY0</accession>
<dbReference type="GO" id="GO:0003676">
    <property type="term" value="F:nucleic acid binding"/>
    <property type="evidence" value="ECO:0007669"/>
    <property type="project" value="InterPro"/>
</dbReference>
<dbReference type="GeneID" id="107798461"/>
<dbReference type="SUPFAM" id="SSF54928">
    <property type="entry name" value="RNA-binding domain, RBD"/>
    <property type="match status" value="1"/>
</dbReference>
<reference evidence="2" key="1">
    <citation type="journal article" date="2014" name="Nat. Commun.">
        <title>The tobacco genome sequence and its comparison with those of tomato and potato.</title>
        <authorList>
            <person name="Sierro N."/>
            <person name="Battey J.N."/>
            <person name="Ouadi S."/>
            <person name="Bakaher N."/>
            <person name="Bovet L."/>
            <person name="Willig A."/>
            <person name="Goepfert S."/>
            <person name="Peitsch M.C."/>
            <person name="Ivanov N.V."/>
        </authorList>
    </citation>
    <scope>NUCLEOTIDE SEQUENCE [LARGE SCALE GENOMIC DNA]</scope>
</reference>
<proteinExistence type="predicted"/>
<organism evidence="2 3">
    <name type="scientific">Nicotiana tabacum</name>
    <name type="common">Common tobacco</name>
    <dbReference type="NCBI Taxonomy" id="4097"/>
    <lineage>
        <taxon>Eukaryota</taxon>
        <taxon>Viridiplantae</taxon>
        <taxon>Streptophyta</taxon>
        <taxon>Embryophyta</taxon>
        <taxon>Tracheophyta</taxon>
        <taxon>Spermatophyta</taxon>
        <taxon>Magnoliopsida</taxon>
        <taxon>eudicotyledons</taxon>
        <taxon>Gunneridae</taxon>
        <taxon>Pentapetalae</taxon>
        <taxon>asterids</taxon>
        <taxon>lamiids</taxon>
        <taxon>Solanales</taxon>
        <taxon>Solanaceae</taxon>
        <taxon>Nicotianoideae</taxon>
        <taxon>Nicotianeae</taxon>
        <taxon>Nicotiana</taxon>
    </lineage>
</organism>
<name>A0A1S4AJY0_TOBAC</name>
<dbReference type="RefSeq" id="XP_016476951.1">
    <property type="nucleotide sequence ID" value="XM_016621465.2"/>
</dbReference>
<keyword evidence="2" id="KW-1185">Reference proteome</keyword>
<evidence type="ECO:0000313" key="2">
    <source>
        <dbReference type="Proteomes" id="UP000790787"/>
    </source>
</evidence>
<protein>
    <submittedName>
        <fullName evidence="3">Uncharacterized protein LOC107798461 isoform X1</fullName>
    </submittedName>
    <submittedName>
        <fullName evidence="3">Uncharacterized protein isoform X1</fullName>
    </submittedName>
</protein>
<dbReference type="Proteomes" id="UP000790787">
    <property type="component" value="Chromosome 19"/>
</dbReference>
<feature type="region of interest" description="Disordered" evidence="1">
    <location>
        <begin position="149"/>
        <end position="198"/>
    </location>
</feature>
<reference evidence="3" key="2">
    <citation type="submission" date="2025-08" db="UniProtKB">
        <authorList>
            <consortium name="RefSeq"/>
        </authorList>
    </citation>
    <scope>IDENTIFICATION</scope>
    <source>
        <tissue evidence="3">Leaf</tissue>
    </source>
</reference>
<evidence type="ECO:0000256" key="1">
    <source>
        <dbReference type="SAM" id="MobiDB-lite"/>
    </source>
</evidence>
<dbReference type="InterPro" id="IPR035979">
    <property type="entry name" value="RBD_domain_sf"/>
</dbReference>
<dbReference type="RefSeq" id="XP_016476951.1">
    <property type="nucleotide sequence ID" value="XM_016621465.1"/>
</dbReference>
<gene>
    <name evidence="3" type="primary">LOC107798461</name>
</gene>
<dbReference type="CDD" id="cd00590">
    <property type="entry name" value="RRM_SF"/>
    <property type="match status" value="1"/>
</dbReference>
<dbReference type="PaxDb" id="4097-A0A1S4AJY0"/>
<dbReference type="KEGG" id="nta:107798461"/>
<evidence type="ECO:0000313" key="3">
    <source>
        <dbReference type="RefSeq" id="XP_016476951.1"/>
    </source>
</evidence>
<sequence>MKKNRKIVTRIWDLYAPRAKFWAYFPTSPKLKREVGVTFAFNESPFLQNVHCNLQPVKMKPRLAASISALMAGERAGICKAISGILSESQTFNGGRNCSSFQFQRFKSSKGLQFVCDDDDDFSELGSPVERAIGQLKLLTEKPDPFVMLPIPFEPQKHDNGRKVSSSKSSRSESKQSRKGGILNLDKPHQTSCEFGNGDDASGSIYTTSDAARMNVRRSISVGNVPSTISLSQLVEAVSVFGKVCTASVRDLPDGLNCWDIQFESLESCNRATRAGALTVGKSRLQIHPLRASMVVTIRIKGISRDASFGEIHSICKVGTTEGLAWVSKDSVDALFTVETDTESQSILKKLNGTTVGGHRLSASLLSSNSSSASMSANEDARCKMGLQISSYLTVLKLQLEEKKVHLEDLQMLHEGIMHLEDLPSNID</sequence>
<dbReference type="OrthoDB" id="1923695at2759"/>
<dbReference type="AlphaFoldDB" id="A0A1S4AJY0"/>